<keyword evidence="3" id="KW-1185">Reference proteome</keyword>
<dbReference type="Proteomes" id="UP001623592">
    <property type="component" value="Unassembled WGS sequence"/>
</dbReference>
<name>A0ABW8TH72_9CLOT</name>
<feature type="transmembrane region" description="Helical" evidence="1">
    <location>
        <begin position="64"/>
        <end position="84"/>
    </location>
</feature>
<evidence type="ECO:0000313" key="2">
    <source>
        <dbReference type="EMBL" id="MFL0251370.1"/>
    </source>
</evidence>
<accession>A0ABW8TH72</accession>
<reference evidence="2 3" key="1">
    <citation type="submission" date="2024-11" db="EMBL/GenBank/DDBJ databases">
        <authorList>
            <person name="Heng Y.C."/>
            <person name="Lim A.C.H."/>
            <person name="Lee J.K.Y."/>
            <person name="Kittelmann S."/>
        </authorList>
    </citation>
    <scope>NUCLEOTIDE SEQUENCE [LARGE SCALE GENOMIC DNA]</scope>
    <source>
        <strain evidence="2 3">WILCCON 0114</strain>
    </source>
</reference>
<keyword evidence="1" id="KW-0812">Transmembrane</keyword>
<feature type="transmembrane region" description="Helical" evidence="1">
    <location>
        <begin position="91"/>
        <end position="108"/>
    </location>
</feature>
<proteinExistence type="predicted"/>
<organism evidence="2 3">
    <name type="scientific">Clostridium neuense</name>
    <dbReference type="NCBI Taxonomy" id="1728934"/>
    <lineage>
        <taxon>Bacteria</taxon>
        <taxon>Bacillati</taxon>
        <taxon>Bacillota</taxon>
        <taxon>Clostridia</taxon>
        <taxon>Eubacteriales</taxon>
        <taxon>Clostridiaceae</taxon>
        <taxon>Clostridium</taxon>
    </lineage>
</organism>
<feature type="transmembrane region" description="Helical" evidence="1">
    <location>
        <begin position="146"/>
        <end position="164"/>
    </location>
</feature>
<gene>
    <name evidence="2" type="ORF">ACJDT4_13170</name>
</gene>
<evidence type="ECO:0000313" key="3">
    <source>
        <dbReference type="Proteomes" id="UP001623592"/>
    </source>
</evidence>
<dbReference type="GO" id="GO:0016787">
    <property type="term" value="F:hydrolase activity"/>
    <property type="evidence" value="ECO:0007669"/>
    <property type="project" value="UniProtKB-KW"/>
</dbReference>
<comment type="caution">
    <text evidence="2">The sequence shown here is derived from an EMBL/GenBank/DDBJ whole genome shotgun (WGS) entry which is preliminary data.</text>
</comment>
<dbReference type="InterPro" id="IPR007404">
    <property type="entry name" value="YdjM-like"/>
</dbReference>
<protein>
    <submittedName>
        <fullName evidence="2">Metal-dependent hydrolase</fullName>
    </submittedName>
</protein>
<keyword evidence="2" id="KW-0378">Hydrolase</keyword>
<evidence type="ECO:0000256" key="1">
    <source>
        <dbReference type="SAM" id="Phobius"/>
    </source>
</evidence>
<sequence>MIFFGHLGPTVAAVRIGEKILSKGNKKELNIDYRFVLVGAVLPDIIDKPIGMFLLRNVFHNSRLFAHSLIFAILLISIGFYRNYKYKKNGILLLGIGSLAHQVLDSMWEFPKIALWPFLGIKFPPRAEGSWVSDDFTRLISDPICYGPELIGFIIILYFFVKLIRNKGIKEFLKTGRIQ</sequence>
<dbReference type="Pfam" id="PF04307">
    <property type="entry name" value="YdjM"/>
    <property type="match status" value="1"/>
</dbReference>
<keyword evidence="1" id="KW-0472">Membrane</keyword>
<dbReference type="EMBL" id="JBJIAA010000010">
    <property type="protein sequence ID" value="MFL0251370.1"/>
    <property type="molecule type" value="Genomic_DNA"/>
</dbReference>
<keyword evidence="1" id="KW-1133">Transmembrane helix</keyword>
<dbReference type="RefSeq" id="WP_406788029.1">
    <property type="nucleotide sequence ID" value="NZ_JBJIAA010000010.1"/>
</dbReference>